<keyword evidence="2" id="KW-1185">Reference proteome</keyword>
<dbReference type="AlphaFoldDB" id="A0A4D4LB01"/>
<dbReference type="EMBL" id="BJHW01000002">
    <property type="protein sequence ID" value="GDY58422.1"/>
    <property type="molecule type" value="Genomic_DNA"/>
</dbReference>
<protein>
    <submittedName>
        <fullName evidence="1">Uncharacterized protein</fullName>
    </submittedName>
</protein>
<gene>
    <name evidence="1" type="ORF">SVIO_090450</name>
</gene>
<reference evidence="1 2" key="1">
    <citation type="journal article" date="2020" name="Int. J. Syst. Evol. Microbiol.">
        <title>Reclassification of Streptomyces castelarensis and Streptomyces sporoclivatus as later heterotypic synonyms of Streptomyces antimycoticus.</title>
        <authorList>
            <person name="Komaki H."/>
            <person name="Tamura T."/>
        </authorList>
    </citation>
    <scope>NUCLEOTIDE SEQUENCE [LARGE SCALE GENOMIC DNA]</scope>
    <source>
        <strain evidence="1 2">NBRC 13459</strain>
    </source>
</reference>
<organism evidence="1 2">
    <name type="scientific">Streptomyces violaceusniger</name>
    <dbReference type="NCBI Taxonomy" id="68280"/>
    <lineage>
        <taxon>Bacteria</taxon>
        <taxon>Bacillati</taxon>
        <taxon>Actinomycetota</taxon>
        <taxon>Actinomycetes</taxon>
        <taxon>Kitasatosporales</taxon>
        <taxon>Streptomycetaceae</taxon>
        <taxon>Streptomyces</taxon>
        <taxon>Streptomyces violaceusniger group</taxon>
    </lineage>
</organism>
<accession>A0A4D4LB01</accession>
<name>A0A4D4LB01_STRVO</name>
<evidence type="ECO:0000313" key="1">
    <source>
        <dbReference type="EMBL" id="GDY58422.1"/>
    </source>
</evidence>
<evidence type="ECO:0000313" key="2">
    <source>
        <dbReference type="Proteomes" id="UP000301309"/>
    </source>
</evidence>
<dbReference type="Proteomes" id="UP000301309">
    <property type="component" value="Unassembled WGS sequence"/>
</dbReference>
<sequence>MRGEHPRPAGRVLKPAAQSLRSGMDIAVTRLFLGYHHVPYELGGAPRDLRDSFLDLEPDGHVALPNSLLPTSTATWRSAWYE</sequence>
<comment type="caution">
    <text evidence="1">The sequence shown here is derived from an EMBL/GenBank/DDBJ whole genome shotgun (WGS) entry which is preliminary data.</text>
</comment>
<proteinExistence type="predicted"/>